<evidence type="ECO:0000313" key="3">
    <source>
        <dbReference type="Proteomes" id="UP000035721"/>
    </source>
</evidence>
<accession>A0A077M3U8</accession>
<dbReference type="AlphaFoldDB" id="A0A077M3U8"/>
<dbReference type="Proteomes" id="UP000035721">
    <property type="component" value="Unassembled WGS sequence"/>
</dbReference>
<sequence length="101" mass="11224">MTEYQVTYWRDLPSMVVARDGEQATKASLPPRFMEAIDEAAMRLGADASEDYLAGWRRGDWIPSDEDPERLTERVVAELEATWGEDAVTAYLDGLGAPGDT</sequence>
<dbReference type="InterPro" id="IPR025989">
    <property type="entry name" value="Virulence_F_dom"/>
</dbReference>
<keyword evidence="3" id="KW-1185">Reference proteome</keyword>
<dbReference type="EMBL" id="CAJB01000434">
    <property type="protein sequence ID" value="CCH80506.1"/>
    <property type="molecule type" value="Genomic_DNA"/>
</dbReference>
<proteinExistence type="predicted"/>
<comment type="caution">
    <text evidence="2">The sequence shown here is derived from an EMBL/GenBank/DDBJ whole genome shotgun (WGS) entry which is preliminary data.</text>
</comment>
<dbReference type="RefSeq" id="WP_048552592.1">
    <property type="nucleotide sequence ID" value="NZ_HF570958.1"/>
</dbReference>
<evidence type="ECO:0000313" key="2">
    <source>
        <dbReference type="EMBL" id="CCH80506.1"/>
    </source>
</evidence>
<evidence type="ECO:0000259" key="1">
    <source>
        <dbReference type="Pfam" id="PF13769"/>
    </source>
</evidence>
<dbReference type="STRING" id="1194083.BN12_980003"/>
<protein>
    <recommendedName>
        <fullName evidence="1">Virulence factor domain-containing protein</fullName>
    </recommendedName>
</protein>
<dbReference type="Pfam" id="PF13769">
    <property type="entry name" value="Virulence_fact"/>
    <property type="match status" value="1"/>
</dbReference>
<gene>
    <name evidence="2" type="ORF">BN12_980003</name>
</gene>
<reference evidence="2 3" key="1">
    <citation type="journal article" date="2013" name="ISME J.">
        <title>A metabolic model for members of the genus Tetrasphaera involved in enhanced biological phosphorus removal.</title>
        <authorList>
            <person name="Kristiansen R."/>
            <person name="Nguyen H.T.T."/>
            <person name="Saunders A.M."/>
            <person name="Nielsen J.L."/>
            <person name="Wimmer R."/>
            <person name="Le V.Q."/>
            <person name="McIlroy S.J."/>
            <person name="Petrovski S."/>
            <person name="Seviour R.J."/>
            <person name="Calteau A."/>
            <person name="Nielsen K.L."/>
            <person name="Nielsen P.H."/>
        </authorList>
    </citation>
    <scope>NUCLEOTIDE SEQUENCE [LARGE SCALE GENOMIC DNA]</scope>
    <source>
        <strain evidence="2 3">T1-X7</strain>
    </source>
</reference>
<name>A0A077M3U8_9MICO</name>
<feature type="domain" description="Virulence factor" evidence="1">
    <location>
        <begin position="8"/>
        <end position="89"/>
    </location>
</feature>
<organism evidence="2 3">
    <name type="scientific">Nostocoides japonicum T1-X7</name>
    <dbReference type="NCBI Taxonomy" id="1194083"/>
    <lineage>
        <taxon>Bacteria</taxon>
        <taxon>Bacillati</taxon>
        <taxon>Actinomycetota</taxon>
        <taxon>Actinomycetes</taxon>
        <taxon>Micrococcales</taxon>
        <taxon>Intrasporangiaceae</taxon>
        <taxon>Nostocoides</taxon>
    </lineage>
</organism>